<dbReference type="AlphaFoldDB" id="A0A4U1J210"/>
<dbReference type="InterPro" id="IPR002645">
    <property type="entry name" value="STAS_dom"/>
</dbReference>
<dbReference type="InterPro" id="IPR051932">
    <property type="entry name" value="Bact_StressResp_Reg"/>
</dbReference>
<evidence type="ECO:0000313" key="4">
    <source>
        <dbReference type="Proteomes" id="UP000309215"/>
    </source>
</evidence>
<keyword evidence="1" id="KW-0175">Coiled coil</keyword>
<reference evidence="3 4" key="1">
    <citation type="submission" date="2019-04" db="EMBL/GenBank/DDBJ databases">
        <authorList>
            <person name="Li Y."/>
            <person name="Wang J."/>
        </authorList>
    </citation>
    <scope>NUCLEOTIDE SEQUENCE [LARGE SCALE GENOMIC DNA]</scope>
    <source>
        <strain evidence="3 4">DSM 14668</strain>
    </source>
</reference>
<dbReference type="EMBL" id="SSMQ01000042">
    <property type="protein sequence ID" value="TKD01037.1"/>
    <property type="molecule type" value="Genomic_DNA"/>
</dbReference>
<dbReference type="SUPFAM" id="SSF52091">
    <property type="entry name" value="SpoIIaa-like"/>
    <property type="match status" value="1"/>
</dbReference>
<evidence type="ECO:0000313" key="3">
    <source>
        <dbReference type="EMBL" id="TKD01037.1"/>
    </source>
</evidence>
<gene>
    <name evidence="3" type="ORF">E8A74_32235</name>
</gene>
<dbReference type="OrthoDB" id="5506858at2"/>
<name>A0A4U1J210_9BACT</name>
<dbReference type="Pfam" id="PF01740">
    <property type="entry name" value="STAS"/>
    <property type="match status" value="1"/>
</dbReference>
<feature type="domain" description="STAS" evidence="2">
    <location>
        <begin position="117"/>
        <end position="228"/>
    </location>
</feature>
<feature type="coiled-coil region" evidence="1">
    <location>
        <begin position="47"/>
        <end position="98"/>
    </location>
</feature>
<dbReference type="Proteomes" id="UP000309215">
    <property type="component" value="Unassembled WGS sequence"/>
</dbReference>
<accession>A0A4U1J210</accession>
<dbReference type="CDD" id="cd07041">
    <property type="entry name" value="STAS_RsbR_RsbS_like"/>
    <property type="match status" value="1"/>
</dbReference>
<dbReference type="Gene3D" id="3.30.750.24">
    <property type="entry name" value="STAS domain"/>
    <property type="match status" value="1"/>
</dbReference>
<organism evidence="3 4">
    <name type="scientific">Polyangium fumosum</name>
    <dbReference type="NCBI Taxonomy" id="889272"/>
    <lineage>
        <taxon>Bacteria</taxon>
        <taxon>Pseudomonadati</taxon>
        <taxon>Myxococcota</taxon>
        <taxon>Polyangia</taxon>
        <taxon>Polyangiales</taxon>
        <taxon>Polyangiaceae</taxon>
        <taxon>Polyangium</taxon>
    </lineage>
</organism>
<proteinExistence type="predicted"/>
<dbReference type="InterPro" id="IPR036513">
    <property type="entry name" value="STAS_dom_sf"/>
</dbReference>
<dbReference type="PANTHER" id="PTHR33745">
    <property type="entry name" value="RSBT ANTAGONIST PROTEIN RSBS-RELATED"/>
    <property type="match status" value="1"/>
</dbReference>
<dbReference type="PROSITE" id="PS50801">
    <property type="entry name" value="STAS"/>
    <property type="match status" value="1"/>
</dbReference>
<keyword evidence="4" id="KW-1185">Reference proteome</keyword>
<comment type="caution">
    <text evidence="3">The sequence shown here is derived from an EMBL/GenBank/DDBJ whole genome shotgun (WGS) entry which is preliminary data.</text>
</comment>
<dbReference type="PANTHER" id="PTHR33745:SF1">
    <property type="entry name" value="RSBT ANTAGONIST PROTEIN RSBS"/>
    <property type="match status" value="1"/>
</dbReference>
<protein>
    <submittedName>
        <fullName evidence="3">STAS domain-containing protein</fullName>
    </submittedName>
</protein>
<evidence type="ECO:0000256" key="1">
    <source>
        <dbReference type="SAM" id="Coils"/>
    </source>
</evidence>
<sequence>MSMHCDRCILEDESRAELPLDAFLSDFLACDACTEAAAGPLALRLALDRLRQSAHSLRRTRSLLRQREKDLEAALEATAQYEARIENMERVYKQSTRELEPHVAVVEKQAETIRALSAPILEVGEGVVAMPIIGALDGERAALVTEALLARIHAQPARWVILDLTGLDEVDDTTAVAFLRVCAALRLLGARVVLCGLRSRVAQELVRLGADLSALQMLPTLRAALARCR</sequence>
<evidence type="ECO:0000259" key="2">
    <source>
        <dbReference type="PROSITE" id="PS50801"/>
    </source>
</evidence>